<dbReference type="Pfam" id="PF03929">
    <property type="entry name" value="PepSY_TM"/>
    <property type="match status" value="1"/>
</dbReference>
<organism evidence="2 3">
    <name type="scientific">Magnetospirillum molischianum DSM 120</name>
    <dbReference type="NCBI Taxonomy" id="1150626"/>
    <lineage>
        <taxon>Bacteria</taxon>
        <taxon>Pseudomonadati</taxon>
        <taxon>Pseudomonadota</taxon>
        <taxon>Alphaproteobacteria</taxon>
        <taxon>Rhodospirillales</taxon>
        <taxon>Rhodospirillaceae</taxon>
        <taxon>Magnetospirillum</taxon>
    </lineage>
</organism>
<dbReference type="OrthoDB" id="6307929at2"/>
<sequence length="376" mass="41301">MSDAKSRTRLWFLWHSWLAMPIWAFLFFVCLTGSIAVFSHEIMWLFNPAMRASGDGPAMPVKALVAAAEAAVPDGRVSSVSWGGSHIAVEIRMDVPDGTSVSAWVDPVRGVVQGISSGASFQRFFRALHGWLLIYPIGWYAVSLLGIPLLGALITGLVVYKRFWRSFYRPRIRFSQGARVMWGDLHRVGGTWSIWFLALMSVTGLWFLVTVVLWDLGMPLGGGKPPVLVARADLPVVETAPRSDLDAILAAAFAAVPDMRLRRVILPAVAFVPAEVSGSSGQAPLLPDTIQVNPLTYQVMDVSGGFDRSPVHLTSIVMRALHTGDFGGLPVKLVWFAFGLLLTLLVFSGMMIWTKRTLRATAEWRRTRAAKETSHA</sequence>
<feature type="transmembrane region" description="Helical" evidence="1">
    <location>
        <begin position="194"/>
        <end position="214"/>
    </location>
</feature>
<dbReference type="eggNOG" id="COG3182">
    <property type="taxonomic scope" value="Bacteria"/>
</dbReference>
<dbReference type="STRING" id="1150626.PHAMO_270179"/>
<keyword evidence="1" id="KW-1133">Transmembrane helix</keyword>
<evidence type="ECO:0000313" key="2">
    <source>
        <dbReference type="EMBL" id="CCG41338.1"/>
    </source>
</evidence>
<proteinExistence type="predicted"/>
<dbReference type="EMBL" id="CAHP01000020">
    <property type="protein sequence ID" value="CCG41338.1"/>
    <property type="molecule type" value="Genomic_DNA"/>
</dbReference>
<feature type="transmembrane region" description="Helical" evidence="1">
    <location>
        <begin position="12"/>
        <end position="38"/>
    </location>
</feature>
<keyword evidence="1" id="KW-0812">Transmembrane</keyword>
<dbReference type="PANTHER" id="PTHR34219">
    <property type="entry name" value="IRON-REGULATED INNER MEMBRANE PROTEIN-RELATED"/>
    <property type="match status" value="1"/>
</dbReference>
<dbReference type="RefSeq" id="WP_002728352.1">
    <property type="nucleotide sequence ID" value="NZ_CAHP01000020.1"/>
</dbReference>
<protein>
    <submittedName>
        <fullName evidence="2">PepSY-associated TM helix</fullName>
    </submittedName>
</protein>
<dbReference type="PANTHER" id="PTHR34219:SF8">
    <property type="entry name" value="PEPSY DOMAIN-CONTAINING PROTEIN"/>
    <property type="match status" value="1"/>
</dbReference>
<feature type="transmembrane region" description="Helical" evidence="1">
    <location>
        <begin position="333"/>
        <end position="353"/>
    </location>
</feature>
<name>H8FSK0_MAGML</name>
<dbReference type="Proteomes" id="UP000004169">
    <property type="component" value="Unassembled WGS sequence"/>
</dbReference>
<feature type="transmembrane region" description="Helical" evidence="1">
    <location>
        <begin position="137"/>
        <end position="160"/>
    </location>
</feature>
<accession>H8FSK0</accession>
<dbReference type="InterPro" id="IPR005625">
    <property type="entry name" value="PepSY-ass_TM"/>
</dbReference>
<keyword evidence="3" id="KW-1185">Reference proteome</keyword>
<reference evidence="2 3" key="1">
    <citation type="journal article" date="2012" name="J. Bacteriol.">
        <title>Draft Genome Sequence of the Purple Photosynthetic Bacterium Phaeospirillum molischianum DSM120, a Particularly Versatile Bacterium.</title>
        <authorList>
            <person name="Duquesne K."/>
            <person name="Prima V."/>
            <person name="Ji B."/>
            <person name="Rouy Z."/>
            <person name="Medigue C."/>
            <person name="Talla E."/>
            <person name="Sturgis J.N."/>
        </authorList>
    </citation>
    <scope>NUCLEOTIDE SEQUENCE [LARGE SCALE GENOMIC DNA]</scope>
    <source>
        <strain evidence="3">DSM120</strain>
    </source>
</reference>
<keyword evidence="1" id="KW-0472">Membrane</keyword>
<evidence type="ECO:0000256" key="1">
    <source>
        <dbReference type="SAM" id="Phobius"/>
    </source>
</evidence>
<dbReference type="AlphaFoldDB" id="H8FSK0"/>
<evidence type="ECO:0000313" key="3">
    <source>
        <dbReference type="Proteomes" id="UP000004169"/>
    </source>
</evidence>
<comment type="caution">
    <text evidence="2">The sequence shown here is derived from an EMBL/GenBank/DDBJ whole genome shotgun (WGS) entry which is preliminary data.</text>
</comment>
<gene>
    <name evidence="2" type="ORF">PHAMO_270179</name>
</gene>